<evidence type="ECO:0000313" key="1">
    <source>
        <dbReference type="EMBL" id="MBA0880190.1"/>
    </source>
</evidence>
<dbReference type="OrthoDB" id="1430424at2759"/>
<protein>
    <submittedName>
        <fullName evidence="1">Uncharacterized protein</fullName>
    </submittedName>
</protein>
<dbReference type="EMBL" id="JABFAF010277033">
    <property type="protein sequence ID" value="MBA0880190.1"/>
    <property type="molecule type" value="Genomic_DNA"/>
</dbReference>
<evidence type="ECO:0000313" key="2">
    <source>
        <dbReference type="Proteomes" id="UP000593576"/>
    </source>
</evidence>
<dbReference type="Proteomes" id="UP000593576">
    <property type="component" value="Unassembled WGS sequence"/>
</dbReference>
<organism evidence="1 2">
    <name type="scientific">Gossypium schwendimanii</name>
    <name type="common">Cotton</name>
    <dbReference type="NCBI Taxonomy" id="34291"/>
    <lineage>
        <taxon>Eukaryota</taxon>
        <taxon>Viridiplantae</taxon>
        <taxon>Streptophyta</taxon>
        <taxon>Embryophyta</taxon>
        <taxon>Tracheophyta</taxon>
        <taxon>Spermatophyta</taxon>
        <taxon>Magnoliopsida</taxon>
        <taxon>eudicotyledons</taxon>
        <taxon>Gunneridae</taxon>
        <taxon>Pentapetalae</taxon>
        <taxon>rosids</taxon>
        <taxon>malvids</taxon>
        <taxon>Malvales</taxon>
        <taxon>Malvaceae</taxon>
        <taxon>Malvoideae</taxon>
        <taxon>Gossypium</taxon>
    </lineage>
</organism>
<comment type="caution">
    <text evidence="1">The sequence shown here is derived from an EMBL/GenBank/DDBJ whole genome shotgun (WGS) entry which is preliminary data.</text>
</comment>
<accession>A0A7J9NAC5</accession>
<reference evidence="1 2" key="1">
    <citation type="journal article" date="2019" name="Genome Biol. Evol.">
        <title>Insights into the evolution of the New World diploid cottons (Gossypium, subgenus Houzingenia) based on genome sequencing.</title>
        <authorList>
            <person name="Grover C.E."/>
            <person name="Arick M.A. 2nd"/>
            <person name="Thrash A."/>
            <person name="Conover J.L."/>
            <person name="Sanders W.S."/>
            <person name="Peterson D.G."/>
            <person name="Frelichowski J.E."/>
            <person name="Scheffler J.A."/>
            <person name="Scheffler B.E."/>
            <person name="Wendel J.F."/>
        </authorList>
    </citation>
    <scope>NUCLEOTIDE SEQUENCE [LARGE SCALE GENOMIC DNA]</scope>
    <source>
        <strain evidence="1">1</strain>
        <tissue evidence="1">Leaf</tissue>
    </source>
</reference>
<dbReference type="AlphaFoldDB" id="A0A7J9NAC5"/>
<gene>
    <name evidence="1" type="ORF">Goshw_013477</name>
</gene>
<keyword evidence="2" id="KW-1185">Reference proteome</keyword>
<name>A0A7J9NAC5_GOSSC</name>
<sequence>MENEFLDKVEDNATIRIWLEKTQQKKSDSLMKGYM</sequence>
<proteinExistence type="predicted"/>